<protein>
    <submittedName>
        <fullName evidence="2">Uncharacterized protein</fullName>
    </submittedName>
</protein>
<feature type="chain" id="PRO_5030642069" evidence="1">
    <location>
        <begin position="34"/>
        <end position="215"/>
    </location>
</feature>
<keyword evidence="1" id="KW-0732">Signal</keyword>
<evidence type="ECO:0000313" key="2">
    <source>
        <dbReference type="EMBL" id="MBB5708271.1"/>
    </source>
</evidence>
<dbReference type="Proteomes" id="UP000537161">
    <property type="component" value="Unassembled WGS sequence"/>
</dbReference>
<keyword evidence="3" id="KW-1185">Reference proteome</keyword>
<reference evidence="2 3" key="1">
    <citation type="submission" date="2020-08" db="EMBL/GenBank/DDBJ databases">
        <title>Genomic Encyclopedia of Type Strains, Phase IV (KMG-IV): sequencing the most valuable type-strain genomes for metagenomic binning, comparative biology and taxonomic classification.</title>
        <authorList>
            <person name="Goeker M."/>
        </authorList>
    </citation>
    <scope>NUCLEOTIDE SEQUENCE [LARGE SCALE GENOMIC DNA]</scope>
    <source>
        <strain evidence="2 3">DSM 27163</strain>
    </source>
</reference>
<feature type="signal peptide" evidence="1">
    <location>
        <begin position="1"/>
        <end position="33"/>
    </location>
</feature>
<dbReference type="AlphaFoldDB" id="A0A7W9ETQ1"/>
<organism evidence="2 3">
    <name type="scientific">Sphingopyxis panaciterrulae</name>
    <dbReference type="NCBI Taxonomy" id="462372"/>
    <lineage>
        <taxon>Bacteria</taxon>
        <taxon>Pseudomonadati</taxon>
        <taxon>Pseudomonadota</taxon>
        <taxon>Alphaproteobacteria</taxon>
        <taxon>Sphingomonadales</taxon>
        <taxon>Sphingomonadaceae</taxon>
        <taxon>Sphingopyxis</taxon>
    </lineage>
</organism>
<accession>A0A7W9ETQ1</accession>
<proteinExistence type="predicted"/>
<dbReference type="EMBL" id="JACIJH010000016">
    <property type="protein sequence ID" value="MBB5708271.1"/>
    <property type="molecule type" value="Genomic_DNA"/>
</dbReference>
<dbReference type="RefSeq" id="WP_184100858.1">
    <property type="nucleotide sequence ID" value="NZ_JACIJH010000016.1"/>
</dbReference>
<comment type="caution">
    <text evidence="2">The sequence shown here is derived from an EMBL/GenBank/DDBJ whole genome shotgun (WGS) entry which is preliminary data.</text>
</comment>
<gene>
    <name evidence="2" type="ORF">FHR21_003650</name>
</gene>
<evidence type="ECO:0000256" key="1">
    <source>
        <dbReference type="SAM" id="SignalP"/>
    </source>
</evidence>
<evidence type="ECO:0000313" key="3">
    <source>
        <dbReference type="Proteomes" id="UP000537161"/>
    </source>
</evidence>
<sequence length="215" mass="22562">MTDAGGHDRLTAMRILATLAFAVAAACAVPAQAACDAPVPAVEPANSQPIVPGSEAEPLAPTPLAELAADSPWRVGFEAAADTLFPALQSRDPARWQPLLGGRWLGAGERGAVAALLADRCGVFAPLAAADGPVARRIMGWQVPATYSPAERAGIAARPEAEALVCWSAATAPRWPRIAVEADNAPRRPYACARIVYSVREGTPRWRAFVETPRP</sequence>
<name>A0A7W9ETQ1_9SPHN</name>